<dbReference type="Proteomes" id="UP001221898">
    <property type="component" value="Unassembled WGS sequence"/>
</dbReference>
<proteinExistence type="predicted"/>
<sequence length="92" mass="10593">MQWATQVVAEQVARHPDPAQLRWGTHRPISAKDYLRKMSEGDNVEAYLHTFERVAEREKSGGEGDPHYQVGSLLHYLLWRRLPLVTDSAPLQ</sequence>
<accession>A0AAD7TDU3</accession>
<name>A0AAD7TDU3_9TELE</name>
<comment type="caution">
    <text evidence="1">The sequence shown here is derived from an EMBL/GenBank/DDBJ whole genome shotgun (WGS) entry which is preliminary data.</text>
</comment>
<keyword evidence="2" id="KW-1185">Reference proteome</keyword>
<protein>
    <submittedName>
        <fullName evidence="1">Uncharacterized protein</fullName>
    </submittedName>
</protein>
<reference evidence="1" key="1">
    <citation type="journal article" date="2023" name="Science">
        <title>Genome structures resolve the early diversification of teleost fishes.</title>
        <authorList>
            <person name="Parey E."/>
            <person name="Louis A."/>
            <person name="Montfort J."/>
            <person name="Bouchez O."/>
            <person name="Roques C."/>
            <person name="Iampietro C."/>
            <person name="Lluch J."/>
            <person name="Castinel A."/>
            <person name="Donnadieu C."/>
            <person name="Desvignes T."/>
            <person name="Floi Bucao C."/>
            <person name="Jouanno E."/>
            <person name="Wen M."/>
            <person name="Mejri S."/>
            <person name="Dirks R."/>
            <person name="Jansen H."/>
            <person name="Henkel C."/>
            <person name="Chen W.J."/>
            <person name="Zahm M."/>
            <person name="Cabau C."/>
            <person name="Klopp C."/>
            <person name="Thompson A.W."/>
            <person name="Robinson-Rechavi M."/>
            <person name="Braasch I."/>
            <person name="Lecointre G."/>
            <person name="Bobe J."/>
            <person name="Postlethwait J.H."/>
            <person name="Berthelot C."/>
            <person name="Roest Crollius H."/>
            <person name="Guiguen Y."/>
        </authorList>
    </citation>
    <scope>NUCLEOTIDE SEQUENCE</scope>
    <source>
        <strain evidence="1">NC1722</strain>
    </source>
</reference>
<organism evidence="1 2">
    <name type="scientific">Aldrovandia affinis</name>
    <dbReference type="NCBI Taxonomy" id="143900"/>
    <lineage>
        <taxon>Eukaryota</taxon>
        <taxon>Metazoa</taxon>
        <taxon>Chordata</taxon>
        <taxon>Craniata</taxon>
        <taxon>Vertebrata</taxon>
        <taxon>Euteleostomi</taxon>
        <taxon>Actinopterygii</taxon>
        <taxon>Neopterygii</taxon>
        <taxon>Teleostei</taxon>
        <taxon>Notacanthiformes</taxon>
        <taxon>Halosauridae</taxon>
        <taxon>Aldrovandia</taxon>
    </lineage>
</organism>
<dbReference type="EMBL" id="JAINUG010000001">
    <property type="protein sequence ID" value="KAJ8419087.1"/>
    <property type="molecule type" value="Genomic_DNA"/>
</dbReference>
<gene>
    <name evidence="1" type="ORF">AAFF_G00005860</name>
</gene>
<evidence type="ECO:0000313" key="2">
    <source>
        <dbReference type="Proteomes" id="UP001221898"/>
    </source>
</evidence>
<evidence type="ECO:0000313" key="1">
    <source>
        <dbReference type="EMBL" id="KAJ8419087.1"/>
    </source>
</evidence>
<dbReference type="AlphaFoldDB" id="A0AAD7TDU3"/>